<keyword evidence="3" id="KW-0378">Hydrolase</keyword>
<gene>
    <name evidence="3" type="primary">ribD</name>
    <name evidence="3" type="ORF">CIG1485E_0380</name>
</gene>
<dbReference type="InterPro" id="IPR004794">
    <property type="entry name" value="Eubact_RibD"/>
</dbReference>
<dbReference type="RefSeq" id="WP_038453120.1">
    <property type="nucleotide sequence ID" value="NZ_CP009043.1"/>
</dbReference>
<dbReference type="eggNOG" id="COG1985">
    <property type="taxonomic scope" value="Bacteria"/>
</dbReference>
<keyword evidence="3" id="KW-0560">Oxidoreductase</keyword>
<evidence type="ECO:0000313" key="3">
    <source>
        <dbReference type="EMBL" id="AII14249.1"/>
    </source>
</evidence>
<comment type="pathway">
    <text evidence="1">Cofactor biosynthesis; riboflavin biosynthesis.</text>
</comment>
<dbReference type="STRING" id="1244531.CIG2463D_0385"/>
<dbReference type="GO" id="GO:0008835">
    <property type="term" value="F:diaminohydroxyphosphoribosylaminopyrimidine deaminase activity"/>
    <property type="evidence" value="ECO:0007669"/>
    <property type="project" value="UniProtKB-EC"/>
</dbReference>
<dbReference type="AlphaFoldDB" id="A0A076FEH8"/>
<dbReference type="InterPro" id="IPR024072">
    <property type="entry name" value="DHFR-like_dom_sf"/>
</dbReference>
<dbReference type="EC" id="1.1.1.193" evidence="3"/>
<proteinExistence type="predicted"/>
<dbReference type="eggNOG" id="COG0117">
    <property type="taxonomic scope" value="Bacteria"/>
</dbReference>
<evidence type="ECO:0000313" key="4">
    <source>
        <dbReference type="Proteomes" id="UP000028486"/>
    </source>
</evidence>
<dbReference type="SUPFAM" id="SSF53597">
    <property type="entry name" value="Dihydrofolate reductase-like"/>
    <property type="match status" value="1"/>
</dbReference>
<dbReference type="Proteomes" id="UP000028486">
    <property type="component" value="Chromosome"/>
</dbReference>
<dbReference type="OrthoDB" id="9800865at2"/>
<dbReference type="Gene3D" id="3.40.140.10">
    <property type="entry name" value="Cytidine Deaminase, domain 2"/>
    <property type="match status" value="1"/>
</dbReference>
<dbReference type="GO" id="GO:0008703">
    <property type="term" value="F:5-amino-6-(5-phosphoribosylamino)uracil reductase activity"/>
    <property type="evidence" value="ECO:0007669"/>
    <property type="project" value="UniProtKB-EC"/>
</dbReference>
<dbReference type="EC" id="3.5.4.26" evidence="3"/>
<protein>
    <submittedName>
        <fullName evidence="3">Diaminohydroxyphosphoribosylaminopyrimidine deaminase / 5-amino-6-(5-phosphoribosylamino)uracil reductase</fullName>
        <ecNumber evidence="3">1.1.1.193</ecNumber>
        <ecNumber evidence="3">3.5.4.26</ecNumber>
    </submittedName>
</protein>
<reference evidence="4" key="1">
    <citation type="journal article" date="2014" name="Genome Announc.">
        <title>Complete Genome Sequence of Campylobacter iguaniorum Strain 1485ET, Isolated from a Bearded Dragon (Pogona vitticeps).</title>
        <authorList>
            <person name="Gilbert M.J."/>
            <person name="Miller W.G."/>
            <person name="Yee E."/>
            <person name="Kik M."/>
            <person name="Wagenaar J.A."/>
            <person name="Duim B."/>
        </authorList>
    </citation>
    <scope>NUCLEOTIDE SEQUENCE [LARGE SCALE GENOMIC DNA]</scope>
    <source>
        <strain evidence="4">1485E</strain>
    </source>
</reference>
<dbReference type="KEGG" id="caj:CIG1485E_0380"/>
<evidence type="ECO:0000259" key="2">
    <source>
        <dbReference type="PROSITE" id="PS51747"/>
    </source>
</evidence>
<dbReference type="Gene3D" id="3.40.430.10">
    <property type="entry name" value="Dihydrofolate Reductase, subunit A"/>
    <property type="match status" value="1"/>
</dbReference>
<keyword evidence="4" id="KW-1185">Reference proteome</keyword>
<dbReference type="HOGENOM" id="CLU_036590_3_0_7"/>
<dbReference type="EMBL" id="CP009043">
    <property type="protein sequence ID" value="AII14249.1"/>
    <property type="molecule type" value="Genomic_DNA"/>
</dbReference>
<dbReference type="GO" id="GO:0009231">
    <property type="term" value="P:riboflavin biosynthetic process"/>
    <property type="evidence" value="ECO:0007669"/>
    <property type="project" value="UniProtKB-UniPathway"/>
</dbReference>
<dbReference type="NCBIfam" id="TIGR00326">
    <property type="entry name" value="eubact_ribD"/>
    <property type="match status" value="1"/>
</dbReference>
<dbReference type="CDD" id="cd01284">
    <property type="entry name" value="Riboflavin_deaminase-reductase"/>
    <property type="match status" value="1"/>
</dbReference>
<evidence type="ECO:0000256" key="1">
    <source>
        <dbReference type="ARBA" id="ARBA00005104"/>
    </source>
</evidence>
<dbReference type="SUPFAM" id="SSF53927">
    <property type="entry name" value="Cytidine deaminase-like"/>
    <property type="match status" value="1"/>
</dbReference>
<sequence length="336" mass="37221">MNDEFYMNLAIDEAWKYQFLTYPNPAVGCLILSKNGEILSCEAHQKAGMPHAELNAVISALQRLNPNLKAVFKTAKNANELYALALQNHANLLSGARAYVSLEPCSHHGKTPPCANLLKELGFAKVIIATKDVSEHAKGGEQVLNVAGISTQIGVCKDRADELLEPFWAWSNGNFSFFKIALTQNGVASGGIISNHASRTHTHAIRSLVSLLVIGGNTVRTDRPTLDTRLINGGKNPDVLIYSNETKFDTSIPLFSIKDRKVTISNSLEAAFERHFVMFEGGGNALSNLDKRVKWLLIYRSNEFKDAKNISLNLKIKIMHRAEFDDNELLWCKIIN</sequence>
<feature type="domain" description="CMP/dCMP-type deaminase" evidence="2">
    <location>
        <begin position="1"/>
        <end position="152"/>
    </location>
</feature>
<dbReference type="PROSITE" id="PS51747">
    <property type="entry name" value="CYT_DCMP_DEAMINASES_2"/>
    <property type="match status" value="1"/>
</dbReference>
<dbReference type="InterPro" id="IPR016193">
    <property type="entry name" value="Cytidine_deaminase-like"/>
</dbReference>
<organism evidence="3 4">
    <name type="scientific">Campylobacter iguaniorum</name>
    <dbReference type="NCBI Taxonomy" id="1244531"/>
    <lineage>
        <taxon>Bacteria</taxon>
        <taxon>Pseudomonadati</taxon>
        <taxon>Campylobacterota</taxon>
        <taxon>Epsilonproteobacteria</taxon>
        <taxon>Campylobacterales</taxon>
        <taxon>Campylobacteraceae</taxon>
        <taxon>Campylobacter</taxon>
    </lineage>
</organism>
<accession>A0A076FEH8</accession>
<dbReference type="Pfam" id="PF00383">
    <property type="entry name" value="dCMP_cyt_deam_1"/>
    <property type="match status" value="1"/>
</dbReference>
<dbReference type="InterPro" id="IPR002125">
    <property type="entry name" value="CMP_dCMP_dom"/>
</dbReference>
<name>A0A076FEH8_9BACT</name>
<dbReference type="UniPathway" id="UPA00275"/>